<accession>A0ABS8N594</accession>
<reference evidence="2" key="1">
    <citation type="submission" date="2021-11" db="EMBL/GenBank/DDBJ databases">
        <authorList>
            <person name="Qingchun L."/>
            <person name="Dong Z."/>
            <person name="Zongwei Q."/>
            <person name="Jia Z."/>
            <person name="Duotao L."/>
        </authorList>
    </citation>
    <scope>NUCLEOTIDE SEQUENCE</scope>
    <source>
        <strain evidence="2">WLY-B-L2</strain>
    </source>
</reference>
<dbReference type="InterPro" id="IPR041633">
    <property type="entry name" value="Polbeta"/>
</dbReference>
<dbReference type="PANTHER" id="PTHR43852:SF2">
    <property type="entry name" value="PROTEIN ADENYLYLTRANSFERASE MNTA"/>
    <property type="match status" value="1"/>
</dbReference>
<dbReference type="InterPro" id="IPR043519">
    <property type="entry name" value="NT_sf"/>
</dbReference>
<keyword evidence="3" id="KW-1185">Reference proteome</keyword>
<comment type="caution">
    <text evidence="2">The sequence shown here is derived from an EMBL/GenBank/DDBJ whole genome shotgun (WGS) entry which is preliminary data.</text>
</comment>
<dbReference type="EMBL" id="JAJJPB010000009">
    <property type="protein sequence ID" value="MCC9294945.1"/>
    <property type="molecule type" value="Genomic_DNA"/>
</dbReference>
<organism evidence="2 3">
    <name type="scientific">Clostridium aromativorans</name>
    <dbReference type="NCBI Taxonomy" id="2836848"/>
    <lineage>
        <taxon>Bacteria</taxon>
        <taxon>Bacillati</taxon>
        <taxon>Bacillota</taxon>
        <taxon>Clostridia</taxon>
        <taxon>Eubacteriales</taxon>
        <taxon>Clostridiaceae</taxon>
        <taxon>Clostridium</taxon>
    </lineage>
</organism>
<dbReference type="Pfam" id="PF18765">
    <property type="entry name" value="Polbeta"/>
    <property type="match status" value="1"/>
</dbReference>
<dbReference type="Gene3D" id="3.30.460.10">
    <property type="entry name" value="Beta Polymerase, domain 2"/>
    <property type="match status" value="1"/>
</dbReference>
<proteinExistence type="predicted"/>
<sequence>MVINLDMNIIKAISKIGMKYKVNKIVLFGSRARGDNKKTSDIDLAVYCDENFQDEGKMYFELDDMDTLLKLDIVFVNSNTDKKLIENIERDGVVIYEAL</sequence>
<dbReference type="InterPro" id="IPR052930">
    <property type="entry name" value="TA_antitoxin_MntA"/>
</dbReference>
<name>A0ABS8N594_9CLOT</name>
<feature type="domain" description="Polymerase beta nucleotidyltransferase" evidence="1">
    <location>
        <begin position="12"/>
        <end position="97"/>
    </location>
</feature>
<evidence type="ECO:0000259" key="1">
    <source>
        <dbReference type="Pfam" id="PF18765"/>
    </source>
</evidence>
<dbReference type="Proteomes" id="UP001165422">
    <property type="component" value="Unassembled WGS sequence"/>
</dbReference>
<dbReference type="SUPFAM" id="SSF81301">
    <property type="entry name" value="Nucleotidyltransferase"/>
    <property type="match status" value="1"/>
</dbReference>
<gene>
    <name evidence="2" type="ORF">LN736_08765</name>
</gene>
<evidence type="ECO:0000313" key="2">
    <source>
        <dbReference type="EMBL" id="MCC9294945.1"/>
    </source>
</evidence>
<protein>
    <submittedName>
        <fullName evidence="2">Nucleotidyltransferase domain-containing protein</fullName>
    </submittedName>
</protein>
<evidence type="ECO:0000313" key="3">
    <source>
        <dbReference type="Proteomes" id="UP001165422"/>
    </source>
</evidence>
<dbReference type="PANTHER" id="PTHR43852">
    <property type="entry name" value="NUCLEOTIDYLTRANSFERASE"/>
    <property type="match status" value="1"/>
</dbReference>
<dbReference type="CDD" id="cd05403">
    <property type="entry name" value="NT_KNTase_like"/>
    <property type="match status" value="1"/>
</dbReference>
<dbReference type="RefSeq" id="WP_229981375.1">
    <property type="nucleotide sequence ID" value="NZ_JAJJPB010000009.1"/>
</dbReference>